<accession>A0A0E9MUZ2</accession>
<protein>
    <recommendedName>
        <fullName evidence="2">DUF4440 domain-containing protein</fullName>
    </recommendedName>
</protein>
<keyword evidence="1" id="KW-0732">Signal</keyword>
<feature type="signal peptide" evidence="1">
    <location>
        <begin position="1"/>
        <end position="19"/>
    </location>
</feature>
<evidence type="ECO:0000256" key="1">
    <source>
        <dbReference type="SAM" id="SignalP"/>
    </source>
</evidence>
<name>A0A0E9MUZ2_9BACT</name>
<proteinExistence type="predicted"/>
<dbReference type="InterPro" id="IPR032710">
    <property type="entry name" value="NTF2-like_dom_sf"/>
</dbReference>
<dbReference type="RefSeq" id="WP_046367413.1">
    <property type="nucleotide sequence ID" value="NZ_BBWV01000001.1"/>
</dbReference>
<dbReference type="AlphaFoldDB" id="A0A0E9MUZ2"/>
<dbReference type="SUPFAM" id="SSF54427">
    <property type="entry name" value="NTF2-like"/>
    <property type="match status" value="1"/>
</dbReference>
<dbReference type="OrthoDB" id="1445948at2"/>
<comment type="caution">
    <text evidence="3">The sequence shown here is derived from an EMBL/GenBank/DDBJ whole genome shotgun (WGS) entry which is preliminary data.</text>
</comment>
<dbReference type="Gene3D" id="3.10.450.50">
    <property type="match status" value="1"/>
</dbReference>
<feature type="chain" id="PRO_5002430116" description="DUF4440 domain-containing protein" evidence="1">
    <location>
        <begin position="20"/>
        <end position="157"/>
    </location>
</feature>
<dbReference type="InterPro" id="IPR027843">
    <property type="entry name" value="DUF4440"/>
</dbReference>
<dbReference type="EMBL" id="BBWV01000001">
    <property type="protein sequence ID" value="GAO41567.1"/>
    <property type="molecule type" value="Genomic_DNA"/>
</dbReference>
<keyword evidence="4" id="KW-1185">Reference proteome</keyword>
<organism evidence="3 4">
    <name type="scientific">Flavihumibacter petaseus NBRC 106054</name>
    <dbReference type="NCBI Taxonomy" id="1220578"/>
    <lineage>
        <taxon>Bacteria</taxon>
        <taxon>Pseudomonadati</taxon>
        <taxon>Bacteroidota</taxon>
        <taxon>Chitinophagia</taxon>
        <taxon>Chitinophagales</taxon>
        <taxon>Chitinophagaceae</taxon>
        <taxon>Flavihumibacter</taxon>
    </lineage>
</organism>
<sequence>MKKFPLVLAMLIVFSVASAQQSAASELVKEVEAAETLMFSQMNYEHAAEYFKNHVSKDFITINADGVMANKQEAAADTARLKMTGSAQLKIVERKIRVYGTVGISTGRAQAYVNGTMVVEFLYTAIFVKENGDWKYTGWQGTLSKDSPHIAPPPSGK</sequence>
<reference evidence="3 4" key="1">
    <citation type="submission" date="2015-04" db="EMBL/GenBank/DDBJ databases">
        <title>Whole genome shotgun sequence of Flavihumibacter petaseus NBRC 106054.</title>
        <authorList>
            <person name="Miyazawa S."/>
            <person name="Hosoyama A."/>
            <person name="Hashimoto M."/>
            <person name="Noguchi M."/>
            <person name="Tsuchikane K."/>
            <person name="Ohji S."/>
            <person name="Yamazoe A."/>
            <person name="Ichikawa N."/>
            <person name="Kimura A."/>
            <person name="Fujita N."/>
        </authorList>
    </citation>
    <scope>NUCLEOTIDE SEQUENCE [LARGE SCALE GENOMIC DNA]</scope>
    <source>
        <strain evidence="3 4">NBRC 106054</strain>
    </source>
</reference>
<evidence type="ECO:0000259" key="2">
    <source>
        <dbReference type="Pfam" id="PF14534"/>
    </source>
</evidence>
<gene>
    <name evidence="3" type="ORF">FPE01S_01_05810</name>
</gene>
<evidence type="ECO:0000313" key="4">
    <source>
        <dbReference type="Proteomes" id="UP000033121"/>
    </source>
</evidence>
<dbReference type="Pfam" id="PF14534">
    <property type="entry name" value="DUF4440"/>
    <property type="match status" value="1"/>
</dbReference>
<evidence type="ECO:0000313" key="3">
    <source>
        <dbReference type="EMBL" id="GAO41567.1"/>
    </source>
</evidence>
<dbReference type="Proteomes" id="UP000033121">
    <property type="component" value="Unassembled WGS sequence"/>
</dbReference>
<feature type="domain" description="DUF4440" evidence="2">
    <location>
        <begin position="55"/>
        <end position="135"/>
    </location>
</feature>